<dbReference type="Proteomes" id="UP000479710">
    <property type="component" value="Unassembled WGS sequence"/>
</dbReference>
<accession>A0A6G1F8M1</accession>
<evidence type="ECO:0000313" key="2">
    <source>
        <dbReference type="Proteomes" id="UP000479710"/>
    </source>
</evidence>
<evidence type="ECO:0000313" key="1">
    <source>
        <dbReference type="EMBL" id="KAF0933277.1"/>
    </source>
</evidence>
<comment type="caution">
    <text evidence="1">The sequence shown here is derived from an EMBL/GenBank/DDBJ whole genome shotgun (WGS) entry which is preliminary data.</text>
</comment>
<name>A0A6G1F8M1_9ORYZ</name>
<protein>
    <submittedName>
        <fullName evidence="1">Uncharacterized protein</fullName>
    </submittedName>
</protein>
<sequence>MAAAPGRRLRMVPPVKLGALVLAARSTASCAAHGLAAAPTAELVALLLRQPLTAKLVAWLLRWLSVAELTAVVWDNTPLLAKSGHLFAMAEVTAILGPACDESRRGRRPQPSAATRDDDHVAVELVVLAIFIHT</sequence>
<gene>
    <name evidence="1" type="ORF">E2562_017066</name>
</gene>
<dbReference type="AlphaFoldDB" id="A0A6G1F8M1"/>
<reference evidence="1 2" key="1">
    <citation type="submission" date="2019-11" db="EMBL/GenBank/DDBJ databases">
        <title>Whole genome sequence of Oryza granulata.</title>
        <authorList>
            <person name="Li W."/>
        </authorList>
    </citation>
    <scope>NUCLEOTIDE SEQUENCE [LARGE SCALE GENOMIC DNA]</scope>
    <source>
        <strain evidence="2">cv. Menghai</strain>
        <tissue evidence="1">Leaf</tissue>
    </source>
</reference>
<keyword evidence="2" id="KW-1185">Reference proteome</keyword>
<organism evidence="1 2">
    <name type="scientific">Oryza meyeriana var. granulata</name>
    <dbReference type="NCBI Taxonomy" id="110450"/>
    <lineage>
        <taxon>Eukaryota</taxon>
        <taxon>Viridiplantae</taxon>
        <taxon>Streptophyta</taxon>
        <taxon>Embryophyta</taxon>
        <taxon>Tracheophyta</taxon>
        <taxon>Spermatophyta</taxon>
        <taxon>Magnoliopsida</taxon>
        <taxon>Liliopsida</taxon>
        <taxon>Poales</taxon>
        <taxon>Poaceae</taxon>
        <taxon>BOP clade</taxon>
        <taxon>Oryzoideae</taxon>
        <taxon>Oryzeae</taxon>
        <taxon>Oryzinae</taxon>
        <taxon>Oryza</taxon>
        <taxon>Oryza meyeriana</taxon>
    </lineage>
</organism>
<proteinExistence type="predicted"/>
<dbReference type="EMBL" id="SPHZ02000001">
    <property type="protein sequence ID" value="KAF0933277.1"/>
    <property type="molecule type" value="Genomic_DNA"/>
</dbReference>